<dbReference type="PANTHER" id="PTHR43877:SF5">
    <property type="entry name" value="BLL8307 PROTEIN"/>
    <property type="match status" value="1"/>
</dbReference>
<sequence length="127" mass="13240">MQAQTPPESCHALPTDALMAPGVVLLGLREDAVLVGVGALKTCDGYGEIKSMHTAAEARGRGVARRVLEALIGAARAQGLPRLNLETGSGPAHAAARALYGKAGFVTCSPFGNYRSDPLSHFMTLRL</sequence>
<dbReference type="Gene3D" id="3.40.630.30">
    <property type="match status" value="1"/>
</dbReference>
<organism evidence="4 5">
    <name type="scientific">Sedimentitalea arenosa</name>
    <dbReference type="NCBI Taxonomy" id="2798803"/>
    <lineage>
        <taxon>Bacteria</taxon>
        <taxon>Pseudomonadati</taxon>
        <taxon>Pseudomonadota</taxon>
        <taxon>Alphaproteobacteria</taxon>
        <taxon>Rhodobacterales</taxon>
        <taxon>Paracoccaceae</taxon>
        <taxon>Sedimentitalea</taxon>
    </lineage>
</organism>
<dbReference type="InterPro" id="IPR016181">
    <property type="entry name" value="Acyl_CoA_acyltransferase"/>
</dbReference>
<dbReference type="PANTHER" id="PTHR43877">
    <property type="entry name" value="AMINOALKYLPHOSPHONATE N-ACETYLTRANSFERASE-RELATED-RELATED"/>
    <property type="match status" value="1"/>
</dbReference>
<dbReference type="Pfam" id="PF00583">
    <property type="entry name" value="Acetyltransf_1"/>
    <property type="match status" value="1"/>
</dbReference>
<evidence type="ECO:0000256" key="1">
    <source>
        <dbReference type="ARBA" id="ARBA00022679"/>
    </source>
</evidence>
<dbReference type="Proteomes" id="UP000619079">
    <property type="component" value="Unassembled WGS sequence"/>
</dbReference>
<keyword evidence="5" id="KW-1185">Reference proteome</keyword>
<proteinExistence type="predicted"/>
<evidence type="ECO:0000313" key="4">
    <source>
        <dbReference type="EMBL" id="MBJ6370837.1"/>
    </source>
</evidence>
<reference evidence="4" key="1">
    <citation type="submission" date="2020-12" db="EMBL/GenBank/DDBJ databases">
        <title>Sedimentitalea sp. nov., isolated from sand in Incheon.</title>
        <authorList>
            <person name="Kim W."/>
        </authorList>
    </citation>
    <scope>NUCLEOTIDE SEQUENCE</scope>
    <source>
        <strain evidence="4">CAU 1593</strain>
    </source>
</reference>
<dbReference type="AlphaFoldDB" id="A0A8J7J615"/>
<evidence type="ECO:0000256" key="2">
    <source>
        <dbReference type="ARBA" id="ARBA00023315"/>
    </source>
</evidence>
<protein>
    <submittedName>
        <fullName evidence="4">GNAT family N-acetyltransferase</fullName>
    </submittedName>
</protein>
<keyword evidence="1" id="KW-0808">Transferase</keyword>
<dbReference type="EMBL" id="JAELVR010000003">
    <property type="protein sequence ID" value="MBJ6370837.1"/>
    <property type="molecule type" value="Genomic_DNA"/>
</dbReference>
<dbReference type="InterPro" id="IPR050832">
    <property type="entry name" value="Bact_Acetyltransf"/>
</dbReference>
<dbReference type="PROSITE" id="PS51186">
    <property type="entry name" value="GNAT"/>
    <property type="match status" value="1"/>
</dbReference>
<dbReference type="SUPFAM" id="SSF55729">
    <property type="entry name" value="Acyl-CoA N-acyltransferases (Nat)"/>
    <property type="match status" value="1"/>
</dbReference>
<accession>A0A8J7J615</accession>
<name>A0A8J7J615_9RHOB</name>
<dbReference type="InterPro" id="IPR000182">
    <property type="entry name" value="GNAT_dom"/>
</dbReference>
<evidence type="ECO:0000313" key="5">
    <source>
        <dbReference type="Proteomes" id="UP000619079"/>
    </source>
</evidence>
<evidence type="ECO:0000259" key="3">
    <source>
        <dbReference type="PROSITE" id="PS51186"/>
    </source>
</evidence>
<dbReference type="GO" id="GO:0016747">
    <property type="term" value="F:acyltransferase activity, transferring groups other than amino-acyl groups"/>
    <property type="evidence" value="ECO:0007669"/>
    <property type="project" value="InterPro"/>
</dbReference>
<dbReference type="CDD" id="cd04301">
    <property type="entry name" value="NAT_SF"/>
    <property type="match status" value="1"/>
</dbReference>
<gene>
    <name evidence="4" type="ORF">JF290_04820</name>
</gene>
<keyword evidence="2" id="KW-0012">Acyltransferase</keyword>
<comment type="caution">
    <text evidence="4">The sequence shown here is derived from an EMBL/GenBank/DDBJ whole genome shotgun (WGS) entry which is preliminary data.</text>
</comment>
<feature type="domain" description="N-acetyltransferase" evidence="3">
    <location>
        <begin position="1"/>
        <end position="126"/>
    </location>
</feature>